<name>A0A6H5H0T5_9HEMI</name>
<protein>
    <submittedName>
        <fullName evidence="2">Uncharacterized protein</fullName>
    </submittedName>
</protein>
<dbReference type="Proteomes" id="UP000479000">
    <property type="component" value="Unassembled WGS sequence"/>
</dbReference>
<reference evidence="2 3" key="1">
    <citation type="submission" date="2020-02" db="EMBL/GenBank/DDBJ databases">
        <authorList>
            <person name="Ferguson B K."/>
        </authorList>
    </citation>
    <scope>NUCLEOTIDE SEQUENCE [LARGE SCALE GENOMIC DNA]</scope>
</reference>
<feature type="region of interest" description="Disordered" evidence="1">
    <location>
        <begin position="23"/>
        <end position="42"/>
    </location>
</feature>
<dbReference type="AlphaFoldDB" id="A0A6H5H0T5"/>
<feature type="non-terminal residue" evidence="2">
    <location>
        <position position="127"/>
    </location>
</feature>
<proteinExistence type="predicted"/>
<sequence>MDGGHSGSRYFRNFWTSATFAKSPNAISSTEKSSRSSQLLSSDPPAAWLVPTELPLFHNFDSKSKFKPTQGDKSEHRPSYVVFPVIIVPMGHQVSSSRFINNPDKAEDCDFRVGRLPTANWTKYIFS</sequence>
<keyword evidence="3" id="KW-1185">Reference proteome</keyword>
<evidence type="ECO:0000256" key="1">
    <source>
        <dbReference type="SAM" id="MobiDB-lite"/>
    </source>
</evidence>
<evidence type="ECO:0000313" key="3">
    <source>
        <dbReference type="Proteomes" id="UP000479000"/>
    </source>
</evidence>
<gene>
    <name evidence="2" type="ORF">NTEN_LOCUS14165</name>
</gene>
<feature type="compositionally biased region" description="Low complexity" evidence="1">
    <location>
        <begin position="28"/>
        <end position="42"/>
    </location>
</feature>
<dbReference type="EMBL" id="CADCXU010021219">
    <property type="protein sequence ID" value="CAB0008966.1"/>
    <property type="molecule type" value="Genomic_DNA"/>
</dbReference>
<accession>A0A6H5H0T5</accession>
<organism evidence="2 3">
    <name type="scientific">Nesidiocoris tenuis</name>
    <dbReference type="NCBI Taxonomy" id="355587"/>
    <lineage>
        <taxon>Eukaryota</taxon>
        <taxon>Metazoa</taxon>
        <taxon>Ecdysozoa</taxon>
        <taxon>Arthropoda</taxon>
        <taxon>Hexapoda</taxon>
        <taxon>Insecta</taxon>
        <taxon>Pterygota</taxon>
        <taxon>Neoptera</taxon>
        <taxon>Paraneoptera</taxon>
        <taxon>Hemiptera</taxon>
        <taxon>Heteroptera</taxon>
        <taxon>Panheteroptera</taxon>
        <taxon>Cimicomorpha</taxon>
        <taxon>Miridae</taxon>
        <taxon>Dicyphina</taxon>
        <taxon>Nesidiocoris</taxon>
    </lineage>
</organism>
<evidence type="ECO:0000313" key="2">
    <source>
        <dbReference type="EMBL" id="CAB0008966.1"/>
    </source>
</evidence>